<dbReference type="Pfam" id="PF03450">
    <property type="entry name" value="CO_deh_flav_C"/>
    <property type="match status" value="1"/>
</dbReference>
<dbReference type="InterPro" id="IPR036683">
    <property type="entry name" value="CO_DH_flav_C_dom_sf"/>
</dbReference>
<dbReference type="PROSITE" id="PS51387">
    <property type="entry name" value="FAD_PCMH"/>
    <property type="match status" value="1"/>
</dbReference>
<dbReference type="Pfam" id="PF00941">
    <property type="entry name" value="FAD_binding_5"/>
    <property type="match status" value="1"/>
</dbReference>
<dbReference type="Proteomes" id="UP000194137">
    <property type="component" value="Chromosome"/>
</dbReference>
<dbReference type="InterPro" id="IPR016169">
    <property type="entry name" value="FAD-bd_PCMH_sub2"/>
</dbReference>
<evidence type="ECO:0000256" key="3">
    <source>
        <dbReference type="ARBA" id="ARBA00023002"/>
    </source>
</evidence>
<dbReference type="PANTHER" id="PTHR42659:SF2">
    <property type="entry name" value="XANTHINE DEHYDROGENASE SUBUNIT C-RELATED"/>
    <property type="match status" value="1"/>
</dbReference>
<evidence type="ECO:0000256" key="1">
    <source>
        <dbReference type="ARBA" id="ARBA00022630"/>
    </source>
</evidence>
<dbReference type="Gene3D" id="3.30.390.50">
    <property type="entry name" value="CO dehydrogenase flavoprotein, C-terminal domain"/>
    <property type="match status" value="1"/>
</dbReference>
<dbReference type="Gene3D" id="3.30.465.10">
    <property type="match status" value="1"/>
</dbReference>
<dbReference type="InterPro" id="IPR005107">
    <property type="entry name" value="CO_DH_flav_C"/>
</dbReference>
<sequence>MKPARFDYLRATTLAEAHAALVEDGNDARIVAGGQTLMPMLSMRLARPKVLVDIMHLPELRKITSSNNTIRVGAAVRQAELLSWPELAKEQPLLAAALPWVGHPQTRSRGTVCGSAAHADPSAEIPLSLIALGGTVELSSRRKRRSVAAEDFFTGMMSTARDHDEMIEAVTFPTAKRGYGYAFSEFGRRHGDFAIVACAAVASDKETRLAIGGVADRPSTREFGTLEGSALDDALNDFAFDLDARDDLHATARYRRELVRRMGRATIEGARQCRV</sequence>
<protein>
    <submittedName>
        <fullName evidence="4">Carbon monoxide dehydrogenase</fullName>
    </submittedName>
</protein>
<name>A0A1W6ZXP7_9HYPH</name>
<dbReference type="InterPro" id="IPR036318">
    <property type="entry name" value="FAD-bd_PCMH-like_sf"/>
</dbReference>
<dbReference type="SUPFAM" id="SSF55447">
    <property type="entry name" value="CO dehydrogenase flavoprotein C-terminal domain-like"/>
    <property type="match status" value="1"/>
</dbReference>
<dbReference type="Gene3D" id="3.30.43.10">
    <property type="entry name" value="Uridine Diphospho-n-acetylenolpyruvylglucosamine Reductase, domain 2"/>
    <property type="match status" value="1"/>
</dbReference>
<dbReference type="InterPro" id="IPR002346">
    <property type="entry name" value="Mopterin_DH_FAD-bd"/>
</dbReference>
<dbReference type="GO" id="GO:0071949">
    <property type="term" value="F:FAD binding"/>
    <property type="evidence" value="ECO:0007669"/>
    <property type="project" value="InterPro"/>
</dbReference>
<evidence type="ECO:0000313" key="5">
    <source>
        <dbReference type="Proteomes" id="UP000194137"/>
    </source>
</evidence>
<keyword evidence="5" id="KW-1185">Reference proteome</keyword>
<keyword evidence="2" id="KW-0274">FAD</keyword>
<dbReference type="GO" id="GO:0016491">
    <property type="term" value="F:oxidoreductase activity"/>
    <property type="evidence" value="ECO:0007669"/>
    <property type="project" value="UniProtKB-KW"/>
</dbReference>
<organism evidence="4 5">
    <name type="scientific">Pseudorhodoplanes sinuspersici</name>
    <dbReference type="NCBI Taxonomy" id="1235591"/>
    <lineage>
        <taxon>Bacteria</taxon>
        <taxon>Pseudomonadati</taxon>
        <taxon>Pseudomonadota</taxon>
        <taxon>Alphaproteobacteria</taxon>
        <taxon>Hyphomicrobiales</taxon>
        <taxon>Pseudorhodoplanes</taxon>
    </lineage>
</organism>
<accession>A0A1W6ZXP7</accession>
<dbReference type="RefSeq" id="WP_086090452.1">
    <property type="nucleotide sequence ID" value="NZ_CP021112.1"/>
</dbReference>
<evidence type="ECO:0000313" key="4">
    <source>
        <dbReference type="EMBL" id="ARQ02058.1"/>
    </source>
</evidence>
<dbReference type="KEGG" id="psin:CAK95_25380"/>
<gene>
    <name evidence="4" type="ORF">CAK95_25380</name>
</gene>
<dbReference type="InterPro" id="IPR016166">
    <property type="entry name" value="FAD-bd_PCMH"/>
</dbReference>
<dbReference type="InterPro" id="IPR051312">
    <property type="entry name" value="Diverse_Substr_Oxidored"/>
</dbReference>
<evidence type="ECO:0000256" key="2">
    <source>
        <dbReference type="ARBA" id="ARBA00022827"/>
    </source>
</evidence>
<dbReference type="OrthoDB" id="9793944at2"/>
<dbReference type="SUPFAM" id="SSF56176">
    <property type="entry name" value="FAD-binding/transporter-associated domain-like"/>
    <property type="match status" value="1"/>
</dbReference>
<dbReference type="AlphaFoldDB" id="A0A1W6ZXP7"/>
<dbReference type="EMBL" id="CP021112">
    <property type="protein sequence ID" value="ARQ02058.1"/>
    <property type="molecule type" value="Genomic_DNA"/>
</dbReference>
<dbReference type="PANTHER" id="PTHR42659">
    <property type="entry name" value="XANTHINE DEHYDROGENASE SUBUNIT C-RELATED"/>
    <property type="match status" value="1"/>
</dbReference>
<reference evidence="4 5" key="1">
    <citation type="submission" date="2017-05" db="EMBL/GenBank/DDBJ databases">
        <title>Full genome sequence of Pseudorhodoplanes sinuspersici.</title>
        <authorList>
            <person name="Dastgheib S.M.M."/>
            <person name="Shavandi M."/>
            <person name="Tirandaz H."/>
        </authorList>
    </citation>
    <scope>NUCLEOTIDE SEQUENCE [LARGE SCALE GENOMIC DNA]</scope>
    <source>
        <strain evidence="4 5">RIPI110</strain>
    </source>
</reference>
<proteinExistence type="predicted"/>
<dbReference type="SMART" id="SM01092">
    <property type="entry name" value="CO_deh_flav_C"/>
    <property type="match status" value="1"/>
</dbReference>
<dbReference type="STRING" id="1235591.CAK95_25380"/>
<keyword evidence="1" id="KW-0285">Flavoprotein</keyword>
<dbReference type="InterPro" id="IPR016167">
    <property type="entry name" value="FAD-bd_PCMH_sub1"/>
</dbReference>
<keyword evidence="3" id="KW-0560">Oxidoreductase</keyword>